<dbReference type="AlphaFoldDB" id="A0A2P7B627"/>
<sequence length="79" mass="8614">MRQRAPCGKARGALVHYLALHRLASYLGQATLDCRLHSCIGKEMHQGAQTFRNIEETGVNFAVGPATMRCIASRSAGRT</sequence>
<evidence type="ECO:0000313" key="1">
    <source>
        <dbReference type="EMBL" id="PSH61924.1"/>
    </source>
</evidence>
<protein>
    <submittedName>
        <fullName evidence="1">Uncharacterized protein</fullName>
    </submittedName>
</protein>
<dbReference type="EMBL" id="PGGM01000011">
    <property type="protein sequence ID" value="PSH61924.1"/>
    <property type="molecule type" value="Genomic_DNA"/>
</dbReference>
<comment type="caution">
    <text evidence="1">The sequence shown here is derived from an EMBL/GenBank/DDBJ whole genome shotgun (WGS) entry which is preliminary data.</text>
</comment>
<dbReference type="Proteomes" id="UP000241764">
    <property type="component" value="Unassembled WGS sequence"/>
</dbReference>
<accession>A0A2P7B627</accession>
<reference evidence="2" key="1">
    <citation type="submission" date="2017-11" db="EMBL/GenBank/DDBJ databases">
        <authorList>
            <person name="Kuznetsova I."/>
            <person name="Sazanova A."/>
            <person name="Chirak E."/>
            <person name="Safronova V."/>
            <person name="Willems A."/>
        </authorList>
    </citation>
    <scope>NUCLEOTIDE SEQUENCE [LARGE SCALE GENOMIC DNA]</scope>
    <source>
        <strain evidence="2">CCBAU 03422</strain>
    </source>
</reference>
<proteinExistence type="predicted"/>
<organism evidence="1 2">
    <name type="scientific">Phyllobacterium sophorae</name>
    <dbReference type="NCBI Taxonomy" id="1520277"/>
    <lineage>
        <taxon>Bacteria</taxon>
        <taxon>Pseudomonadati</taxon>
        <taxon>Pseudomonadota</taxon>
        <taxon>Alphaproteobacteria</taxon>
        <taxon>Hyphomicrobiales</taxon>
        <taxon>Phyllobacteriaceae</taxon>
        <taxon>Phyllobacterium</taxon>
    </lineage>
</organism>
<name>A0A2P7B627_9HYPH</name>
<gene>
    <name evidence="1" type="ORF">CU103_21655</name>
</gene>
<keyword evidence="2" id="KW-1185">Reference proteome</keyword>
<evidence type="ECO:0000313" key="2">
    <source>
        <dbReference type="Proteomes" id="UP000241764"/>
    </source>
</evidence>